<feature type="compositionally biased region" description="Basic residues" evidence="1">
    <location>
        <begin position="98"/>
        <end position="107"/>
    </location>
</feature>
<dbReference type="EMBL" id="CP062229">
    <property type="protein sequence ID" value="UVC12742.1"/>
    <property type="molecule type" value="Genomic_DNA"/>
</dbReference>
<organism evidence="2 3">
    <name type="scientific">Mesorhizobium onobrychidis</name>
    <dbReference type="NCBI Taxonomy" id="2775404"/>
    <lineage>
        <taxon>Bacteria</taxon>
        <taxon>Pseudomonadati</taxon>
        <taxon>Pseudomonadota</taxon>
        <taxon>Alphaproteobacteria</taxon>
        <taxon>Hyphomicrobiales</taxon>
        <taxon>Phyllobacteriaceae</taxon>
        <taxon>Mesorhizobium</taxon>
    </lineage>
</organism>
<evidence type="ECO:0000313" key="2">
    <source>
        <dbReference type="EMBL" id="UVC12742.1"/>
    </source>
</evidence>
<dbReference type="RefSeq" id="WP_258116370.1">
    <property type="nucleotide sequence ID" value="NZ_CP062229.1"/>
</dbReference>
<keyword evidence="3" id="KW-1185">Reference proteome</keyword>
<gene>
    <name evidence="2" type="ORF">IHQ72_18325</name>
</gene>
<reference evidence="2" key="1">
    <citation type="submission" date="2020-09" db="EMBL/GenBank/DDBJ databases">
        <title>Rhizobia associated with sainfoin plants.</title>
        <authorList>
            <person name="Asharfi S."/>
            <person name="Kuzmanovic N."/>
            <person name="Bunk B."/>
            <person name="Sproeer C."/>
            <person name="Becker M."/>
            <person name="Thuenen T."/>
        </authorList>
    </citation>
    <scope>NUCLEOTIDE SEQUENCE</scope>
    <source>
        <strain evidence="2">OM4</strain>
    </source>
</reference>
<dbReference type="Proteomes" id="UP001058098">
    <property type="component" value="Chromosome"/>
</dbReference>
<feature type="region of interest" description="Disordered" evidence="1">
    <location>
        <begin position="74"/>
        <end position="107"/>
    </location>
</feature>
<evidence type="ECO:0000313" key="3">
    <source>
        <dbReference type="Proteomes" id="UP001058098"/>
    </source>
</evidence>
<accession>A0ABY5QPW7</accession>
<feature type="compositionally biased region" description="Basic and acidic residues" evidence="1">
    <location>
        <begin position="87"/>
        <end position="97"/>
    </location>
</feature>
<protein>
    <submittedName>
        <fullName evidence="2">Uncharacterized protein</fullName>
    </submittedName>
</protein>
<evidence type="ECO:0000256" key="1">
    <source>
        <dbReference type="SAM" id="MobiDB-lite"/>
    </source>
</evidence>
<sequence>MSGFRQTISIAIASSPSPSRYAARRVTSAENASNGIRLTVAQPKSFQPPNPEIRIVVAEPYQAKRPLFSRRIRIRTGRKQQSAAFRQDTKHDEDQKVVCKRSRQLSI</sequence>
<proteinExistence type="predicted"/>
<name>A0ABY5QPW7_9HYPH</name>